<comment type="caution">
    <text evidence="1">The sequence shown here is derived from an EMBL/GenBank/DDBJ whole genome shotgun (WGS) entry which is preliminary data.</text>
</comment>
<dbReference type="AlphaFoldDB" id="A0A812LHV2"/>
<proteinExistence type="predicted"/>
<sequence length="426" mass="46411">AYIKGCINVAACLIQKDVPTYMPMEMFATLMEQVTRFDEILWGTIQQALALEEDDLIISDVEPDFHCDASDYPDAGSGGLGLLQSNATDAQTAQRDTLSFNAALHRAGRATHRLLDSHGMNSSMEATVAQLEEVWEPVCKVMGCDHSNFFDIHLMSHKHTVALTQLTQTHAVAQLRSHIRSRNRLEIRVQRFLSEHGSAFADRFYRHEVQEASLQSYGDLQHQAVLRFVLPLMPSLNNETKVWRMVNNVKLAKFLAAFEAKDVALVETKQQSTFAWGRLRRWLGDVFECLGKFNVVGGVGYGKMFGAYVGGSFGLATGASGDLKKIFTERKKPSASIGVGMGLVAGNVGPLWRAGVGVGGSVKCSRSGCTVGLAVGTVGSAVWDGTGRECCFGRRMGPLKCKKSAGTTFLATCCSFNFITGSTSCR</sequence>
<gene>
    <name evidence="1" type="ORF">SPIL2461_LOCUS4215</name>
</gene>
<evidence type="ECO:0000313" key="2">
    <source>
        <dbReference type="Proteomes" id="UP000649617"/>
    </source>
</evidence>
<organism evidence="1 2">
    <name type="scientific">Symbiodinium pilosum</name>
    <name type="common">Dinoflagellate</name>
    <dbReference type="NCBI Taxonomy" id="2952"/>
    <lineage>
        <taxon>Eukaryota</taxon>
        <taxon>Sar</taxon>
        <taxon>Alveolata</taxon>
        <taxon>Dinophyceae</taxon>
        <taxon>Suessiales</taxon>
        <taxon>Symbiodiniaceae</taxon>
        <taxon>Symbiodinium</taxon>
    </lineage>
</organism>
<dbReference type="Proteomes" id="UP000649617">
    <property type="component" value="Unassembled WGS sequence"/>
</dbReference>
<dbReference type="EMBL" id="CAJNIZ010005427">
    <property type="protein sequence ID" value="CAE7241767.1"/>
    <property type="molecule type" value="Genomic_DNA"/>
</dbReference>
<accession>A0A812LHV2</accession>
<name>A0A812LHV2_SYMPI</name>
<feature type="non-terminal residue" evidence="1">
    <location>
        <position position="426"/>
    </location>
</feature>
<keyword evidence="2" id="KW-1185">Reference proteome</keyword>
<reference evidence="1" key="1">
    <citation type="submission" date="2021-02" db="EMBL/GenBank/DDBJ databases">
        <authorList>
            <person name="Dougan E. K."/>
            <person name="Rhodes N."/>
            <person name="Thang M."/>
            <person name="Chan C."/>
        </authorList>
    </citation>
    <scope>NUCLEOTIDE SEQUENCE</scope>
</reference>
<evidence type="ECO:0000313" key="1">
    <source>
        <dbReference type="EMBL" id="CAE7241767.1"/>
    </source>
</evidence>
<protein>
    <submittedName>
        <fullName evidence="1">Uncharacterized protein</fullName>
    </submittedName>
</protein>